<comment type="caution">
    <text evidence="2">The sequence shown here is derived from an EMBL/GenBank/DDBJ whole genome shotgun (WGS) entry which is preliminary data.</text>
</comment>
<dbReference type="AlphaFoldDB" id="A0A4U5NUR0"/>
<proteinExistence type="predicted"/>
<evidence type="ECO:0000313" key="2">
    <source>
        <dbReference type="EMBL" id="TKR86924.1"/>
    </source>
</evidence>
<keyword evidence="3" id="KW-1185">Reference proteome</keyword>
<reference evidence="2 3" key="1">
    <citation type="journal article" date="2015" name="Genome Biol.">
        <title>Comparative genomics of Steinernema reveals deeply conserved gene regulatory networks.</title>
        <authorList>
            <person name="Dillman A.R."/>
            <person name="Macchietto M."/>
            <person name="Porter C.F."/>
            <person name="Rogers A."/>
            <person name="Williams B."/>
            <person name="Antoshechkin I."/>
            <person name="Lee M.M."/>
            <person name="Goodwin Z."/>
            <person name="Lu X."/>
            <person name="Lewis E.E."/>
            <person name="Goodrich-Blair H."/>
            <person name="Stock S.P."/>
            <person name="Adams B.J."/>
            <person name="Sternberg P.W."/>
            <person name="Mortazavi A."/>
        </authorList>
    </citation>
    <scope>NUCLEOTIDE SEQUENCE [LARGE SCALE GENOMIC DNA]</scope>
    <source>
        <strain evidence="2 3">ALL</strain>
    </source>
</reference>
<evidence type="ECO:0000313" key="3">
    <source>
        <dbReference type="Proteomes" id="UP000298663"/>
    </source>
</evidence>
<feature type="region of interest" description="Disordered" evidence="1">
    <location>
        <begin position="127"/>
        <end position="156"/>
    </location>
</feature>
<protein>
    <submittedName>
        <fullName evidence="2">Uncharacterized protein</fullName>
    </submittedName>
</protein>
<dbReference type="EMBL" id="AZBU02000003">
    <property type="protein sequence ID" value="TKR86924.1"/>
    <property type="molecule type" value="Genomic_DNA"/>
</dbReference>
<reference evidence="2 3" key="2">
    <citation type="journal article" date="2019" name="G3 (Bethesda)">
        <title>Hybrid Assembly of the Genome of the Entomopathogenic Nematode Steinernema carpocapsae Identifies the X-Chromosome.</title>
        <authorList>
            <person name="Serra L."/>
            <person name="Macchietto M."/>
            <person name="Macias-Munoz A."/>
            <person name="McGill C.J."/>
            <person name="Rodriguez I.M."/>
            <person name="Rodriguez B."/>
            <person name="Murad R."/>
            <person name="Mortazavi A."/>
        </authorList>
    </citation>
    <scope>NUCLEOTIDE SEQUENCE [LARGE SCALE GENOMIC DNA]</scope>
    <source>
        <strain evidence="2 3">ALL</strain>
    </source>
</reference>
<sequence>MRNRVFATFSLWGGDVYVVITDVEITGKSNEQYTALRLLPKDLSNVRLAEPKPRKFMTHEALSSSSTTQGRLALVPADNSVINLDLDLNRILQRTTMAMKAYPTATESPKEMAEDNEILEFASGQATLQQLPSKSSQQLQQQLPPSTLPPNILPKASQLPRSLNCLRSLKPPFL</sequence>
<feature type="compositionally biased region" description="Low complexity" evidence="1">
    <location>
        <begin position="128"/>
        <end position="145"/>
    </location>
</feature>
<accession>A0A4U5NUR0</accession>
<organism evidence="2 3">
    <name type="scientific">Steinernema carpocapsae</name>
    <name type="common">Entomopathogenic nematode</name>
    <dbReference type="NCBI Taxonomy" id="34508"/>
    <lineage>
        <taxon>Eukaryota</taxon>
        <taxon>Metazoa</taxon>
        <taxon>Ecdysozoa</taxon>
        <taxon>Nematoda</taxon>
        <taxon>Chromadorea</taxon>
        <taxon>Rhabditida</taxon>
        <taxon>Tylenchina</taxon>
        <taxon>Panagrolaimomorpha</taxon>
        <taxon>Strongyloidoidea</taxon>
        <taxon>Steinernematidae</taxon>
        <taxon>Steinernema</taxon>
    </lineage>
</organism>
<gene>
    <name evidence="2" type="ORF">L596_011420</name>
</gene>
<dbReference type="Proteomes" id="UP000298663">
    <property type="component" value="Unassembled WGS sequence"/>
</dbReference>
<name>A0A4U5NUR0_STECR</name>
<evidence type="ECO:0000256" key="1">
    <source>
        <dbReference type="SAM" id="MobiDB-lite"/>
    </source>
</evidence>